<comment type="caution">
    <text evidence="2">The sequence shown here is derived from an EMBL/GenBank/DDBJ whole genome shotgun (WGS) entry which is preliminary data.</text>
</comment>
<reference evidence="2 3" key="1">
    <citation type="submission" date="2018-04" db="EMBL/GenBank/DDBJ databases">
        <authorList>
            <person name="Go L.Y."/>
            <person name="Mitchell J.A."/>
        </authorList>
    </citation>
    <scope>NUCLEOTIDE SEQUENCE [LARGE SCALE GENOMIC DNA]</scope>
    <source>
        <strain evidence="2">ULC066bin1</strain>
    </source>
</reference>
<dbReference type="GO" id="GO:0016747">
    <property type="term" value="F:acyltransferase activity, transferring groups other than amino-acyl groups"/>
    <property type="evidence" value="ECO:0007669"/>
    <property type="project" value="InterPro"/>
</dbReference>
<dbReference type="InterPro" id="IPR000182">
    <property type="entry name" value="GNAT_dom"/>
</dbReference>
<gene>
    <name evidence="2" type="ORF">DCF19_17140</name>
</gene>
<dbReference type="AlphaFoldDB" id="A0A2W4VZ81"/>
<dbReference type="SUPFAM" id="SSF55729">
    <property type="entry name" value="Acyl-CoA N-acyltransferases (Nat)"/>
    <property type="match status" value="1"/>
</dbReference>
<feature type="domain" description="N-acetyltransferase" evidence="1">
    <location>
        <begin position="1"/>
        <end position="148"/>
    </location>
</feature>
<dbReference type="InterPro" id="IPR016181">
    <property type="entry name" value="Acyl_CoA_acyltransferase"/>
</dbReference>
<keyword evidence="2" id="KW-0808">Transferase</keyword>
<accession>A0A2W4VZ81</accession>
<dbReference type="InterPro" id="IPR050276">
    <property type="entry name" value="MshD_Acetyltransferase"/>
</dbReference>
<protein>
    <submittedName>
        <fullName evidence="2">GNAT family N-acetyltransferase</fullName>
    </submittedName>
</protein>
<dbReference type="Gene3D" id="3.40.630.30">
    <property type="match status" value="1"/>
</dbReference>
<evidence type="ECO:0000313" key="3">
    <source>
        <dbReference type="Proteomes" id="UP000249467"/>
    </source>
</evidence>
<dbReference type="PANTHER" id="PTHR43617">
    <property type="entry name" value="L-AMINO ACID N-ACETYLTRANSFERASE"/>
    <property type="match status" value="1"/>
</dbReference>
<dbReference type="EMBL" id="QBML01000025">
    <property type="protein sequence ID" value="PZO38193.1"/>
    <property type="molecule type" value="Genomic_DNA"/>
</dbReference>
<dbReference type="PANTHER" id="PTHR43617:SF2">
    <property type="entry name" value="UPF0039 PROTEIN SLL0451"/>
    <property type="match status" value="1"/>
</dbReference>
<organism evidence="2 3">
    <name type="scientific">Pseudanabaena frigida</name>
    <dbReference type="NCBI Taxonomy" id="945775"/>
    <lineage>
        <taxon>Bacteria</taxon>
        <taxon>Bacillati</taxon>
        <taxon>Cyanobacteriota</taxon>
        <taxon>Cyanophyceae</taxon>
        <taxon>Pseudanabaenales</taxon>
        <taxon>Pseudanabaenaceae</taxon>
        <taxon>Pseudanabaena</taxon>
    </lineage>
</organism>
<sequence length="169" mass="19137">MEVRIERIEDINAIFQVNVAAFGRKEEAILVDRLRDIESTFSFVAVEAKKVVGHIFYSPVEIEGQCSDNLFILGLAPMAVLPEHQRQGIGSLLIRYSLEECTGLGYKAVVVLGHPEFYSRFGFVPAKEKGLRCEYKVPDDVFMVLELENGTLENCIGTVKYRSEFREVE</sequence>
<proteinExistence type="predicted"/>
<reference evidence="2 3" key="2">
    <citation type="submission" date="2018-06" db="EMBL/GenBank/DDBJ databases">
        <title>Metagenomic assembly of (sub)arctic Cyanobacteria and their associated microbiome from non-axenic cultures.</title>
        <authorList>
            <person name="Baurain D."/>
        </authorList>
    </citation>
    <scope>NUCLEOTIDE SEQUENCE [LARGE SCALE GENOMIC DNA]</scope>
    <source>
        <strain evidence="2">ULC066bin1</strain>
    </source>
</reference>
<evidence type="ECO:0000313" key="2">
    <source>
        <dbReference type="EMBL" id="PZO38193.1"/>
    </source>
</evidence>
<dbReference type="Proteomes" id="UP000249467">
    <property type="component" value="Unassembled WGS sequence"/>
</dbReference>
<dbReference type="PROSITE" id="PS51186">
    <property type="entry name" value="GNAT"/>
    <property type="match status" value="1"/>
</dbReference>
<evidence type="ECO:0000259" key="1">
    <source>
        <dbReference type="PROSITE" id="PS51186"/>
    </source>
</evidence>
<name>A0A2W4VZ81_9CYAN</name>
<dbReference type="CDD" id="cd04301">
    <property type="entry name" value="NAT_SF"/>
    <property type="match status" value="1"/>
</dbReference>
<dbReference type="Pfam" id="PF13508">
    <property type="entry name" value="Acetyltransf_7"/>
    <property type="match status" value="1"/>
</dbReference>